<feature type="compositionally biased region" description="Basic and acidic residues" evidence="1">
    <location>
        <begin position="313"/>
        <end position="325"/>
    </location>
</feature>
<dbReference type="InterPro" id="IPR041800">
    <property type="entry name" value="ASCC2_CUE"/>
</dbReference>
<feature type="compositionally biased region" description="Acidic residues" evidence="1">
    <location>
        <begin position="285"/>
        <end position="299"/>
    </location>
</feature>
<dbReference type="Proteomes" id="UP001209570">
    <property type="component" value="Unassembled WGS sequence"/>
</dbReference>
<dbReference type="InterPro" id="IPR052586">
    <property type="entry name" value="ASCC2"/>
</dbReference>
<dbReference type="CDD" id="cd14364">
    <property type="entry name" value="CUE_ASCC2"/>
    <property type="match status" value="1"/>
</dbReference>
<sequence>MAPPTVASFLPRLEGETWLLTTQEPSFVDALDSYFAAAATDHGSFLSDLWHLRGFEAKILQCLDTIRMDRDSVSYLEVVIDGLPRRRIVIESFDEKKTESSAEPSTTSPTTVTPAAPASSSPDLSALIQQVQDLFPDLGDGYVALCLRVSELNIEAVINMLLEGNPPPSLLHVRRNLRLSDQDFSAMETRVLSPDSTTTMASAQSEVVDPSRIWVGKKAQEKTYNPKLARQDPTLVEKTMKIADAYAEDERNREAARAAAAAAASSSGATSTKDVVAASSHPVYDEYDDDYNDEFEDYEPFSVHDGGQTDDQDAVREQNRLARAIEEEDAYWESMRNQNRRQVEEEDNDGEEEKPGEVGAVRSAPQPSTRRGGNWGARRGPANSPDGAPASAQTTQRQRNRDTKNKAKIGNHHRKERALKKRG</sequence>
<keyword evidence="4" id="KW-1185">Reference proteome</keyword>
<protein>
    <recommendedName>
        <fullName evidence="2">CUE domain-containing protein</fullName>
    </recommendedName>
</protein>
<feature type="compositionally biased region" description="Low complexity" evidence="1">
    <location>
        <begin position="101"/>
        <end position="121"/>
    </location>
</feature>
<name>A0AAD5Q890_PYTIN</name>
<evidence type="ECO:0000256" key="1">
    <source>
        <dbReference type="SAM" id="MobiDB-lite"/>
    </source>
</evidence>
<dbReference type="PANTHER" id="PTHR21494:SF0">
    <property type="entry name" value="ACTIVATING SIGNAL COINTEGRATOR 1 COMPLEX SUBUNIT 2"/>
    <property type="match status" value="1"/>
</dbReference>
<proteinExistence type="predicted"/>
<reference evidence="3" key="1">
    <citation type="submission" date="2021-12" db="EMBL/GenBank/DDBJ databases">
        <title>Prjna785345.</title>
        <authorList>
            <person name="Rujirawat T."/>
            <person name="Krajaejun T."/>
        </authorList>
    </citation>
    <scope>NUCLEOTIDE SEQUENCE</scope>
    <source>
        <strain evidence="3">Pi057C3</strain>
    </source>
</reference>
<comment type="caution">
    <text evidence="3">The sequence shown here is derived from an EMBL/GenBank/DDBJ whole genome shotgun (WGS) entry which is preliminary data.</text>
</comment>
<feature type="compositionally biased region" description="Basic residues" evidence="1">
    <location>
        <begin position="406"/>
        <end position="423"/>
    </location>
</feature>
<dbReference type="Pfam" id="PF02845">
    <property type="entry name" value="CUE"/>
    <property type="match status" value="1"/>
</dbReference>
<feature type="domain" description="CUE" evidence="2">
    <location>
        <begin position="123"/>
        <end position="166"/>
    </location>
</feature>
<evidence type="ECO:0000313" key="3">
    <source>
        <dbReference type="EMBL" id="KAJ0395931.1"/>
    </source>
</evidence>
<dbReference type="GO" id="GO:0043130">
    <property type="term" value="F:ubiquitin binding"/>
    <property type="evidence" value="ECO:0007669"/>
    <property type="project" value="InterPro"/>
</dbReference>
<feature type="region of interest" description="Disordered" evidence="1">
    <location>
        <begin position="280"/>
        <end position="423"/>
    </location>
</feature>
<dbReference type="InterPro" id="IPR003892">
    <property type="entry name" value="CUE"/>
</dbReference>
<evidence type="ECO:0000313" key="4">
    <source>
        <dbReference type="Proteomes" id="UP001209570"/>
    </source>
</evidence>
<organism evidence="3 4">
    <name type="scientific">Pythium insidiosum</name>
    <name type="common">Pythiosis disease agent</name>
    <dbReference type="NCBI Taxonomy" id="114742"/>
    <lineage>
        <taxon>Eukaryota</taxon>
        <taxon>Sar</taxon>
        <taxon>Stramenopiles</taxon>
        <taxon>Oomycota</taxon>
        <taxon>Peronosporomycetes</taxon>
        <taxon>Pythiales</taxon>
        <taxon>Pythiaceae</taxon>
        <taxon>Pythium</taxon>
    </lineage>
</organism>
<dbReference type="AlphaFoldDB" id="A0AAD5Q890"/>
<evidence type="ECO:0000259" key="2">
    <source>
        <dbReference type="PROSITE" id="PS51140"/>
    </source>
</evidence>
<feature type="compositionally biased region" description="Acidic residues" evidence="1">
    <location>
        <begin position="344"/>
        <end position="354"/>
    </location>
</feature>
<dbReference type="EMBL" id="JAKCXM010000318">
    <property type="protein sequence ID" value="KAJ0395931.1"/>
    <property type="molecule type" value="Genomic_DNA"/>
</dbReference>
<dbReference type="Gene3D" id="1.10.8.10">
    <property type="entry name" value="DNA helicase RuvA subunit, C-terminal domain"/>
    <property type="match status" value="1"/>
</dbReference>
<dbReference type="PROSITE" id="PS51140">
    <property type="entry name" value="CUE"/>
    <property type="match status" value="1"/>
</dbReference>
<feature type="region of interest" description="Disordered" evidence="1">
    <location>
        <begin position="94"/>
        <end position="121"/>
    </location>
</feature>
<dbReference type="SMART" id="SM00546">
    <property type="entry name" value="CUE"/>
    <property type="match status" value="1"/>
</dbReference>
<accession>A0AAD5Q890</accession>
<gene>
    <name evidence="3" type="ORF">P43SY_009336</name>
</gene>
<dbReference type="SUPFAM" id="SSF46934">
    <property type="entry name" value="UBA-like"/>
    <property type="match status" value="1"/>
</dbReference>
<dbReference type="PANTHER" id="PTHR21494">
    <property type="entry name" value="ACTIVATING SIGNAL COINTEGRATOR 1 COMPLEX SUBUNIT 2 ASC-1 COMPLEX SUBUNIT P100"/>
    <property type="match status" value="1"/>
</dbReference>
<dbReference type="InterPro" id="IPR009060">
    <property type="entry name" value="UBA-like_sf"/>
</dbReference>